<dbReference type="Pfam" id="PF21196">
    <property type="entry name" value="PcrA_UvrD_tudor"/>
    <property type="match status" value="1"/>
</dbReference>
<dbReference type="GO" id="GO:0006260">
    <property type="term" value="P:DNA replication"/>
    <property type="evidence" value="ECO:0007669"/>
    <property type="project" value="InterPro"/>
</dbReference>
<feature type="domain" description="UvrD-like helicase ATP-binding" evidence="13">
    <location>
        <begin position="71"/>
        <end position="365"/>
    </location>
</feature>
<dbReference type="Pfam" id="PF13361">
    <property type="entry name" value="UvrD_C"/>
    <property type="match status" value="1"/>
</dbReference>
<comment type="similarity">
    <text evidence="1 11">Belongs to the helicase family. UvrD subfamily.</text>
</comment>
<dbReference type="AlphaFoldDB" id="A0A6G4XLF1"/>
<dbReference type="InterPro" id="IPR005751">
    <property type="entry name" value="ATP-dep_DNA_helicase_PcrA"/>
</dbReference>
<name>A0A6G4XLF1_9ACTN</name>
<dbReference type="FunFam" id="1.10.10.160:FF:000001">
    <property type="entry name" value="ATP-dependent DNA helicase"/>
    <property type="match status" value="1"/>
</dbReference>
<evidence type="ECO:0000256" key="9">
    <source>
        <dbReference type="ARBA" id="ARBA00048988"/>
    </source>
</evidence>
<dbReference type="InterPro" id="IPR014017">
    <property type="entry name" value="DNA_helicase_UvrD-like_C"/>
</dbReference>
<proteinExistence type="inferred from homology"/>
<dbReference type="GO" id="GO:0043138">
    <property type="term" value="F:3'-5' DNA helicase activity"/>
    <property type="evidence" value="ECO:0007669"/>
    <property type="project" value="UniProtKB-EC"/>
</dbReference>
<feature type="compositionally biased region" description="Polar residues" evidence="12">
    <location>
        <begin position="755"/>
        <end position="775"/>
    </location>
</feature>
<dbReference type="Pfam" id="PF00580">
    <property type="entry name" value="UvrD-helicase"/>
    <property type="match status" value="1"/>
</dbReference>
<dbReference type="GO" id="GO:0000725">
    <property type="term" value="P:recombinational repair"/>
    <property type="evidence" value="ECO:0007669"/>
    <property type="project" value="TreeGrafter"/>
</dbReference>
<evidence type="ECO:0000256" key="6">
    <source>
        <dbReference type="ARBA" id="ARBA00023125"/>
    </source>
</evidence>
<dbReference type="CDD" id="cd17932">
    <property type="entry name" value="DEXQc_UvrD"/>
    <property type="match status" value="1"/>
</dbReference>
<evidence type="ECO:0000256" key="10">
    <source>
        <dbReference type="PROSITE-ProRule" id="PRU00560"/>
    </source>
</evidence>
<dbReference type="Proteomes" id="UP000481109">
    <property type="component" value="Unassembled WGS sequence"/>
</dbReference>
<protein>
    <recommendedName>
        <fullName evidence="11">ATP-dependent DNA helicase</fullName>
        <ecNumber evidence="11">5.6.2.4</ecNumber>
    </recommendedName>
</protein>
<dbReference type="PROSITE" id="PS51198">
    <property type="entry name" value="UVRD_HELICASE_ATP_BIND"/>
    <property type="match status" value="1"/>
</dbReference>
<evidence type="ECO:0000259" key="13">
    <source>
        <dbReference type="PROSITE" id="PS51198"/>
    </source>
</evidence>
<evidence type="ECO:0000313" key="15">
    <source>
        <dbReference type="EMBL" id="NGO77657.1"/>
    </source>
</evidence>
<dbReference type="InterPro" id="IPR000212">
    <property type="entry name" value="DNA_helicase_UvrD/REP"/>
</dbReference>
<dbReference type="GO" id="GO:0033202">
    <property type="term" value="C:DNA helicase complex"/>
    <property type="evidence" value="ECO:0007669"/>
    <property type="project" value="TreeGrafter"/>
</dbReference>
<dbReference type="GO" id="GO:0005829">
    <property type="term" value="C:cytosol"/>
    <property type="evidence" value="ECO:0007669"/>
    <property type="project" value="TreeGrafter"/>
</dbReference>
<evidence type="ECO:0000256" key="1">
    <source>
        <dbReference type="ARBA" id="ARBA00009922"/>
    </source>
</evidence>
<organism evidence="15 16">
    <name type="scientific">Streptomyces mesophilus</name>
    <dbReference type="NCBI Taxonomy" id="1775132"/>
    <lineage>
        <taxon>Bacteria</taxon>
        <taxon>Bacillati</taxon>
        <taxon>Actinomycetota</taxon>
        <taxon>Actinomycetes</taxon>
        <taxon>Kitasatosporales</taxon>
        <taxon>Streptomycetaceae</taxon>
        <taxon>Streptomyces</taxon>
    </lineage>
</organism>
<keyword evidence="4 10" id="KW-0347">Helicase</keyword>
<evidence type="ECO:0000256" key="11">
    <source>
        <dbReference type="RuleBase" id="RU364053"/>
    </source>
</evidence>
<dbReference type="PANTHER" id="PTHR11070:SF2">
    <property type="entry name" value="ATP-DEPENDENT DNA HELICASE SRS2"/>
    <property type="match status" value="1"/>
</dbReference>
<feature type="region of interest" description="Disordered" evidence="12">
    <location>
        <begin position="742"/>
        <end position="779"/>
    </location>
</feature>
<dbReference type="InterPro" id="IPR027417">
    <property type="entry name" value="P-loop_NTPase"/>
</dbReference>
<dbReference type="InterPro" id="IPR013986">
    <property type="entry name" value="DExx_box_DNA_helicase_dom_sf"/>
</dbReference>
<comment type="caution">
    <text evidence="15">The sequence shown here is derived from an EMBL/GenBank/DDBJ whole genome shotgun (WGS) entry which is preliminary data.</text>
</comment>
<dbReference type="GO" id="GO:0005524">
    <property type="term" value="F:ATP binding"/>
    <property type="evidence" value="ECO:0007669"/>
    <property type="project" value="UniProtKB-UniRule"/>
</dbReference>
<evidence type="ECO:0000256" key="5">
    <source>
        <dbReference type="ARBA" id="ARBA00022840"/>
    </source>
</evidence>
<evidence type="ECO:0000256" key="7">
    <source>
        <dbReference type="ARBA" id="ARBA00023235"/>
    </source>
</evidence>
<dbReference type="Gene3D" id="1.10.486.10">
    <property type="entry name" value="PCRA, domain 4"/>
    <property type="match status" value="1"/>
</dbReference>
<dbReference type="NCBIfam" id="TIGR01073">
    <property type="entry name" value="pcrA"/>
    <property type="match status" value="1"/>
</dbReference>
<dbReference type="InterPro" id="IPR014016">
    <property type="entry name" value="UvrD-like_ATP-bd"/>
</dbReference>
<evidence type="ECO:0000256" key="4">
    <source>
        <dbReference type="ARBA" id="ARBA00022806"/>
    </source>
</evidence>
<feature type="compositionally biased region" description="Acidic residues" evidence="12">
    <location>
        <begin position="28"/>
        <end position="37"/>
    </location>
</feature>
<keyword evidence="2 10" id="KW-0547">Nucleotide-binding</keyword>
<evidence type="ECO:0000256" key="2">
    <source>
        <dbReference type="ARBA" id="ARBA00022741"/>
    </source>
</evidence>
<dbReference type="CDD" id="cd18807">
    <property type="entry name" value="SF1_C_UvrD"/>
    <property type="match status" value="1"/>
</dbReference>
<dbReference type="EMBL" id="JAAKZW010000072">
    <property type="protein sequence ID" value="NGO77657.1"/>
    <property type="molecule type" value="Genomic_DNA"/>
</dbReference>
<keyword evidence="7" id="KW-0413">Isomerase</keyword>
<evidence type="ECO:0000256" key="3">
    <source>
        <dbReference type="ARBA" id="ARBA00022801"/>
    </source>
</evidence>
<feature type="domain" description="UvrD-like helicase C-terminal" evidence="14">
    <location>
        <begin position="366"/>
        <end position="657"/>
    </location>
</feature>
<comment type="catalytic activity">
    <reaction evidence="9 11">
        <text>ATP + H2O = ADP + phosphate + H(+)</text>
        <dbReference type="Rhea" id="RHEA:13065"/>
        <dbReference type="ChEBI" id="CHEBI:15377"/>
        <dbReference type="ChEBI" id="CHEBI:15378"/>
        <dbReference type="ChEBI" id="CHEBI:30616"/>
        <dbReference type="ChEBI" id="CHEBI:43474"/>
        <dbReference type="ChEBI" id="CHEBI:456216"/>
        <dbReference type="EC" id="5.6.2.4"/>
    </reaction>
</comment>
<gene>
    <name evidence="15" type="primary">pcrA</name>
    <name evidence="15" type="ORF">G6045_18620</name>
</gene>
<evidence type="ECO:0000256" key="8">
    <source>
        <dbReference type="ARBA" id="ARBA00034617"/>
    </source>
</evidence>
<dbReference type="GO" id="GO:0009314">
    <property type="term" value="P:response to radiation"/>
    <property type="evidence" value="ECO:0007669"/>
    <property type="project" value="UniProtKB-ARBA"/>
</dbReference>
<feature type="binding site" evidence="10">
    <location>
        <begin position="92"/>
        <end position="99"/>
    </location>
    <ligand>
        <name>ATP</name>
        <dbReference type="ChEBI" id="CHEBI:30616"/>
    </ligand>
</feature>
<keyword evidence="3 10" id="KW-0378">Hydrolase</keyword>
<dbReference type="GO" id="GO:0003677">
    <property type="term" value="F:DNA binding"/>
    <property type="evidence" value="ECO:0007669"/>
    <property type="project" value="UniProtKB-KW"/>
</dbReference>
<keyword evidence="16" id="KW-1185">Reference proteome</keyword>
<sequence>MSSLFDDSFLADLQAKDTGKHHAPPPPPEDEGPEEIPADLFGGKFDAPAQRDAYYRDGAPRPVLDGAALLDGLNENQRAAVTHSDTPLLIVAGAGSGKTRVLTHRIAYLLAERNVHPGQILAITFTNKAAGEMKERVEELVGPRANAMWVMTFHSACVRILRRESKKLGFTSSFSIYDAADSKRLMALVCRDLDLDPKRFPPKAFSAKISNLKNELIDEEDFAGQAADGFEKTLAQAYAMYQSRLREANALDFDDLIMTTVNLLRAFPDVAEHYRRRFRHVMVDEYQDTNHAQYALVRELVGTGPRDEDVPPAEHELPPAELCVVGDADQSIYAFRGATIRNILDFEDDYPNATTILLEQNYRSTQTILSAANAVIERNESRRPKNLWTNAGNGAQITGYVADTEHDEAQFVAEEIDRLTDAGDAKAGDVAVFYRTNAQSRVFEEIFIRVGLPYKVVGGVRFYERKEVRDVLAYLRVLSNPEDTVPLRRILNVPKRGIGERAEAMIDALSLREKITFPQALGRVDEAYGMAARSTNAVKRFNTLMEELRTIVESGAGPATVLEAVLERTGYLAELQASTDPQDETRIENLQELAAVALEFEQETEDGAVASEAAASGPSLSDFLERVALVADSDQIPDEEEDGSGVITLMTLHTAKGLEFPVVFLTGMEDGVFPHMRALGQTKELEEERRLAYVGITRARERLYLTRSTLRSAWGQPAYNPPSRFLEEIPAHHLEWKRTGAKLGAAPSTGPAASVASSLSSTMAARSRRGTSSGFATGDKPMVSLAVGDRVTHDQFGLGTVVGVEGAGDKARATIDFGDTKPKVLLLRYAPVEKL</sequence>
<dbReference type="EC" id="5.6.2.4" evidence="11"/>
<accession>A0A6G4XLF1</accession>
<dbReference type="FunFam" id="1.10.486.10:FF:000003">
    <property type="entry name" value="ATP-dependent DNA helicase"/>
    <property type="match status" value="1"/>
</dbReference>
<comment type="catalytic activity">
    <reaction evidence="8">
        <text>Couples ATP hydrolysis with the unwinding of duplex DNA by translocating in the 3'-5' direction.</text>
        <dbReference type="EC" id="5.6.2.4"/>
    </reaction>
</comment>
<evidence type="ECO:0000256" key="12">
    <source>
        <dbReference type="SAM" id="MobiDB-lite"/>
    </source>
</evidence>
<dbReference type="Gene3D" id="3.40.50.300">
    <property type="entry name" value="P-loop containing nucleotide triphosphate hydrolases"/>
    <property type="match status" value="2"/>
</dbReference>
<evidence type="ECO:0000313" key="16">
    <source>
        <dbReference type="Proteomes" id="UP000481109"/>
    </source>
</evidence>
<reference evidence="15 16" key="1">
    <citation type="submission" date="2020-02" db="EMBL/GenBank/DDBJ databases">
        <title>Whole-genome analyses of novel actinobacteria.</title>
        <authorList>
            <person name="Sahin N."/>
            <person name="Tokatli A."/>
        </authorList>
    </citation>
    <scope>NUCLEOTIDE SEQUENCE [LARGE SCALE GENOMIC DNA]</scope>
    <source>
        <strain evidence="15 16">YC504</strain>
    </source>
</reference>
<feature type="region of interest" description="Disordered" evidence="12">
    <location>
        <begin position="14"/>
        <end position="42"/>
    </location>
</feature>
<dbReference type="GO" id="GO:0016787">
    <property type="term" value="F:hydrolase activity"/>
    <property type="evidence" value="ECO:0007669"/>
    <property type="project" value="UniProtKB-UniRule"/>
</dbReference>
<keyword evidence="6 11" id="KW-0238">DNA-binding</keyword>
<evidence type="ECO:0000259" key="14">
    <source>
        <dbReference type="PROSITE" id="PS51217"/>
    </source>
</evidence>
<keyword evidence="5 10" id="KW-0067">ATP-binding</keyword>
<dbReference type="Gene3D" id="1.10.10.160">
    <property type="match status" value="1"/>
</dbReference>
<dbReference type="PANTHER" id="PTHR11070">
    <property type="entry name" value="UVRD / RECB / PCRA DNA HELICASE FAMILY MEMBER"/>
    <property type="match status" value="1"/>
</dbReference>
<dbReference type="RefSeq" id="WP_165333117.1">
    <property type="nucleotide sequence ID" value="NZ_JAAKZW010000072.1"/>
</dbReference>
<dbReference type="PROSITE" id="PS51217">
    <property type="entry name" value="UVRD_HELICASE_CTER"/>
    <property type="match status" value="1"/>
</dbReference>
<dbReference type="SUPFAM" id="SSF52540">
    <property type="entry name" value="P-loop containing nucleoside triphosphate hydrolases"/>
    <property type="match status" value="1"/>
</dbReference>